<evidence type="ECO:0000313" key="2">
    <source>
        <dbReference type="Proteomes" id="UP000500895"/>
    </source>
</evidence>
<gene>
    <name evidence="1" type="ORF">HAV00_32050</name>
</gene>
<accession>A0A6G9AE41</accession>
<reference evidence="1 2" key="1">
    <citation type="journal article" date="2020" name="Int. J. Syst. Evol. Microbiol.">
        <title>Description and complete genome sequences of Bradyrhizobium symbiodeficiens sp. nov., a non-symbiotic bacterium associated with legumes native to Canada.</title>
        <authorList>
            <person name="Bromfield E.S.P."/>
            <person name="Cloutier S."/>
            <person name="Nguyen H.D.T."/>
        </authorList>
    </citation>
    <scope>NUCLEOTIDE SEQUENCE [LARGE SCALE GENOMIC DNA]</scope>
    <source>
        <strain evidence="1 2">101S1MB</strain>
    </source>
</reference>
<organism evidence="1 2">
    <name type="scientific">Bradyrhizobium symbiodeficiens</name>
    <dbReference type="NCBI Taxonomy" id="1404367"/>
    <lineage>
        <taxon>Bacteria</taxon>
        <taxon>Pseudomonadati</taxon>
        <taxon>Pseudomonadota</taxon>
        <taxon>Alphaproteobacteria</taxon>
        <taxon>Hyphomicrobiales</taxon>
        <taxon>Nitrobacteraceae</taxon>
        <taxon>Bradyrhizobium</taxon>
    </lineage>
</organism>
<dbReference type="AlphaFoldDB" id="A0A6G9AE41"/>
<proteinExistence type="predicted"/>
<name>A0A6G9AE41_9BRAD</name>
<sequence>MAPIMASLRTAASYARTGNVALAQIETDEAIARWKRLAPNASGVLPANAPAGWPGFLDRGHERLTIATAALERGDTVAAGRELHALRQAFHALRRHAGLYDLGDCIFEIAPAMETLRVAAIRYGEQPAPANAEETVSAAGAFRDRLVRCNEWANSEIAAQGEFRRLIDGAIASSMAIAHAAMAGDGPLVHRYLIELQSFAQLLDFRYG</sequence>
<dbReference type="RefSeq" id="WP_334265891.1">
    <property type="nucleotide sequence ID" value="NZ_CP050066.2"/>
</dbReference>
<dbReference type="EMBL" id="CP050066">
    <property type="protein sequence ID" value="QIP10589.2"/>
    <property type="molecule type" value="Genomic_DNA"/>
</dbReference>
<protein>
    <submittedName>
        <fullName evidence="1">Uncharacterized protein</fullName>
    </submittedName>
</protein>
<evidence type="ECO:0000313" key="1">
    <source>
        <dbReference type="EMBL" id="QIP10589.2"/>
    </source>
</evidence>
<dbReference type="Proteomes" id="UP000500895">
    <property type="component" value="Chromosome"/>
</dbReference>